<keyword evidence="2" id="KW-0732">Signal</keyword>
<reference evidence="3" key="1">
    <citation type="submission" date="2021-01" db="EMBL/GenBank/DDBJ databases">
        <authorList>
            <person name="Corre E."/>
            <person name="Pelletier E."/>
            <person name="Niang G."/>
            <person name="Scheremetjew M."/>
            <person name="Finn R."/>
            <person name="Kale V."/>
            <person name="Holt S."/>
            <person name="Cochrane G."/>
            <person name="Meng A."/>
            <person name="Brown T."/>
            <person name="Cohen L."/>
        </authorList>
    </citation>
    <scope>NUCLEOTIDE SEQUENCE</scope>
    <source>
        <strain evidence="3">FE60</strain>
    </source>
</reference>
<evidence type="ECO:0000256" key="1">
    <source>
        <dbReference type="SAM" id="MobiDB-lite"/>
    </source>
</evidence>
<organism evidence="3">
    <name type="scientific">Skeletonema marinoi</name>
    <dbReference type="NCBI Taxonomy" id="267567"/>
    <lineage>
        <taxon>Eukaryota</taxon>
        <taxon>Sar</taxon>
        <taxon>Stramenopiles</taxon>
        <taxon>Ochrophyta</taxon>
        <taxon>Bacillariophyta</taxon>
        <taxon>Coscinodiscophyceae</taxon>
        <taxon>Thalassiosirophycidae</taxon>
        <taxon>Thalassiosirales</taxon>
        <taxon>Skeletonemataceae</taxon>
        <taxon>Skeletonema</taxon>
        <taxon>Skeletonema marinoi-dohrnii complex</taxon>
    </lineage>
</organism>
<accession>A0A7S1GGB5</accession>
<protein>
    <recommendedName>
        <fullName evidence="4">Ricin B lectin domain-containing protein</fullName>
    </recommendedName>
</protein>
<feature type="chain" id="PRO_5031529752" description="Ricin B lectin domain-containing protein" evidence="2">
    <location>
        <begin position="19"/>
        <end position="283"/>
    </location>
</feature>
<evidence type="ECO:0000256" key="2">
    <source>
        <dbReference type="SAM" id="SignalP"/>
    </source>
</evidence>
<evidence type="ECO:0000313" key="3">
    <source>
        <dbReference type="EMBL" id="CAD8927318.1"/>
    </source>
</evidence>
<feature type="signal peptide" evidence="2">
    <location>
        <begin position="1"/>
        <end position="18"/>
    </location>
</feature>
<feature type="region of interest" description="Disordered" evidence="1">
    <location>
        <begin position="60"/>
        <end position="111"/>
    </location>
</feature>
<name>A0A7S1GGB5_9STRA</name>
<gene>
    <name evidence="3" type="ORF">SMAR1040_LOCUS1265</name>
</gene>
<dbReference type="AlphaFoldDB" id="A0A7S1GGB5"/>
<feature type="compositionally biased region" description="Gly residues" evidence="1">
    <location>
        <begin position="71"/>
        <end position="82"/>
    </location>
</feature>
<feature type="compositionally biased region" description="Gly residues" evidence="1">
    <location>
        <begin position="96"/>
        <end position="105"/>
    </location>
</feature>
<proteinExistence type="predicted"/>
<sequence>MKTAAFAIAAAGVASVAAEASKTSEWTKQELEESTLAFVRENEKRIKFVRNRNLRKLKSSRSDTWQRELQGGKGGKSWGGWSGSTDWSHSEHSGWSGSGKSGKSGRGGDHSDGVHKEEAFYILPTSCPGKCITSDVDEDYTFKDAVEPCKHDESQKWNVLSDGSYVMVESYDRPHWCISVDYQDGDKDETFVDTCMGEYYLALKECGSYGTQWYFTGGQLISSMCWAGGLSSYMAVFLDEDKKCLDNVSVYGKSPNDAIMRADTFMFVSHLPDSPVEADVDYS</sequence>
<dbReference type="EMBL" id="HBFU01001893">
    <property type="protein sequence ID" value="CAD8927318.1"/>
    <property type="molecule type" value="Transcribed_RNA"/>
</dbReference>
<dbReference type="PROSITE" id="PS50231">
    <property type="entry name" value="RICIN_B_LECTIN"/>
    <property type="match status" value="1"/>
</dbReference>
<evidence type="ECO:0008006" key="4">
    <source>
        <dbReference type="Google" id="ProtNLM"/>
    </source>
</evidence>